<feature type="transmembrane region" description="Helical" evidence="7">
    <location>
        <begin position="248"/>
        <end position="266"/>
    </location>
</feature>
<feature type="transmembrane region" description="Helical" evidence="7">
    <location>
        <begin position="316"/>
        <end position="335"/>
    </location>
</feature>
<proteinExistence type="predicted"/>
<feature type="transmembrane region" description="Helical" evidence="7">
    <location>
        <begin position="524"/>
        <end position="550"/>
    </location>
</feature>
<keyword evidence="5 7" id="KW-1133">Transmembrane helix</keyword>
<dbReference type="PROSITE" id="PS50850">
    <property type="entry name" value="MFS"/>
    <property type="match status" value="1"/>
</dbReference>
<dbReference type="PANTHER" id="PTHR43045">
    <property type="entry name" value="SHIKIMATE TRANSPORTER"/>
    <property type="match status" value="1"/>
</dbReference>
<dbReference type="GO" id="GO:0005886">
    <property type="term" value="C:plasma membrane"/>
    <property type="evidence" value="ECO:0007669"/>
    <property type="project" value="UniProtKB-SubCell"/>
</dbReference>
<dbReference type="SUPFAM" id="SSF103473">
    <property type="entry name" value="MFS general substrate transporter"/>
    <property type="match status" value="2"/>
</dbReference>
<feature type="transmembrane region" description="Helical" evidence="7">
    <location>
        <begin position="595"/>
        <end position="613"/>
    </location>
</feature>
<comment type="caution">
    <text evidence="9">The sequence shown here is derived from an EMBL/GenBank/DDBJ whole genome shotgun (WGS) entry which is preliminary data.</text>
</comment>
<evidence type="ECO:0000256" key="7">
    <source>
        <dbReference type="SAM" id="Phobius"/>
    </source>
</evidence>
<organism evidence="9 10">
    <name type="scientific">Pseudochrobactrum asaccharolyticum</name>
    <dbReference type="NCBI Taxonomy" id="354351"/>
    <lineage>
        <taxon>Bacteria</taxon>
        <taxon>Pseudomonadati</taxon>
        <taxon>Pseudomonadota</taxon>
        <taxon>Alphaproteobacteria</taxon>
        <taxon>Hyphomicrobiales</taxon>
        <taxon>Brucellaceae</taxon>
        <taxon>Pseudochrobactrum</taxon>
    </lineage>
</organism>
<feature type="transmembrane region" description="Helical" evidence="7">
    <location>
        <begin position="21"/>
        <end position="48"/>
    </location>
</feature>
<evidence type="ECO:0000256" key="6">
    <source>
        <dbReference type="ARBA" id="ARBA00023136"/>
    </source>
</evidence>
<sequence>MAAIDGARERAPKMTKEERKVIFASSLGTVFEWYDFYLYGSLAIYIGAAFFSEYPETTRNIFALLAFAAGFLVRPFGALFFGRIGDLVGRKYTFLVTIVVMGLSTFLVGLLPGSASIGIIAPIILIGLRMLQGLALGGEYGGAATYVAEHAPNGRRGFYTSWIQTTATFGLFLSLIVILLIQNSMTAEEFAAWGWRIPFLISVVLLGISVWIRMQMSESPAFKKMKEEGKQSKAPLKEAFGQWKNAKIALIALFGLTAGQAVVWYSGQFYTLFFLQNVLKVESISANIMIAIALLIATPFFLFWGWLSDKVGRKPIIMAGLALAIFTYFPLFKALTAAANPALARAEATISATITAAPGDCTFQFNPVGTAKFTTSCDVATAFLSRSSVPYTIETGAAGTPASVKIGDSTVTSYDATGADAAARGPAFVHDVNLALQKAGFPLVRNPAKVPDAKLDAFVTANPELSLNADTIRAGEAATMTADQMVAAKLITAADAATIGEQKVYTIADAGTFKMVANPDEVNWPLTVLILTILVIYVTMVYGPIAAILVEMFPTRIRYTGMSLPYHIGNGWFGGLLPATVFAMSAAKGDIYYGLWYPIIIAVMTLIIGLIFVRETKDRDLDHVE</sequence>
<dbReference type="OrthoDB" id="9783227at2"/>
<evidence type="ECO:0000256" key="2">
    <source>
        <dbReference type="ARBA" id="ARBA00022448"/>
    </source>
</evidence>
<feature type="transmembrane region" description="Helical" evidence="7">
    <location>
        <begin position="193"/>
        <end position="214"/>
    </location>
</feature>
<evidence type="ECO:0000256" key="4">
    <source>
        <dbReference type="ARBA" id="ARBA00022692"/>
    </source>
</evidence>
<evidence type="ECO:0000259" key="8">
    <source>
        <dbReference type="PROSITE" id="PS50850"/>
    </source>
</evidence>
<dbReference type="GO" id="GO:0022857">
    <property type="term" value="F:transmembrane transporter activity"/>
    <property type="evidence" value="ECO:0007669"/>
    <property type="project" value="InterPro"/>
</dbReference>
<name>A0A366E6G5_9HYPH</name>
<dbReference type="Pfam" id="PF00083">
    <property type="entry name" value="Sugar_tr"/>
    <property type="match status" value="2"/>
</dbReference>
<feature type="domain" description="Major facilitator superfamily (MFS) profile" evidence="8">
    <location>
        <begin position="21"/>
        <end position="617"/>
    </location>
</feature>
<keyword evidence="2" id="KW-0813">Transport</keyword>
<feature type="transmembrane region" description="Helical" evidence="7">
    <location>
        <begin position="60"/>
        <end position="80"/>
    </location>
</feature>
<keyword evidence="6 7" id="KW-0472">Membrane</keyword>
<dbReference type="AlphaFoldDB" id="A0A366E6G5"/>
<evidence type="ECO:0000313" key="10">
    <source>
        <dbReference type="Proteomes" id="UP000252893"/>
    </source>
</evidence>
<dbReference type="Gene3D" id="1.20.1250.20">
    <property type="entry name" value="MFS general substrate transporter like domains"/>
    <property type="match status" value="2"/>
</dbReference>
<accession>A0A366E6G5</accession>
<feature type="transmembrane region" description="Helical" evidence="7">
    <location>
        <begin position="117"/>
        <end position="137"/>
    </location>
</feature>
<keyword evidence="4 7" id="KW-0812">Transmembrane</keyword>
<feature type="transmembrane region" description="Helical" evidence="7">
    <location>
        <begin position="571"/>
        <end position="589"/>
    </location>
</feature>
<feature type="transmembrane region" description="Helical" evidence="7">
    <location>
        <begin position="158"/>
        <end position="181"/>
    </location>
</feature>
<feature type="transmembrane region" description="Helical" evidence="7">
    <location>
        <begin position="92"/>
        <end position="111"/>
    </location>
</feature>
<dbReference type="PROSITE" id="PS00217">
    <property type="entry name" value="SUGAR_TRANSPORT_2"/>
    <property type="match status" value="1"/>
</dbReference>
<feature type="transmembrane region" description="Helical" evidence="7">
    <location>
        <begin position="286"/>
        <end position="304"/>
    </location>
</feature>
<keyword evidence="10" id="KW-1185">Reference proteome</keyword>
<evidence type="ECO:0000256" key="5">
    <source>
        <dbReference type="ARBA" id="ARBA00022989"/>
    </source>
</evidence>
<reference evidence="9 10" key="1">
    <citation type="submission" date="2018-06" db="EMBL/GenBank/DDBJ databases">
        <title>Genomic Encyclopedia of Type Strains, Phase IV (KMG-IV): sequencing the most valuable type-strain genomes for metagenomic binning, comparative biology and taxonomic classification.</title>
        <authorList>
            <person name="Goeker M."/>
        </authorList>
    </citation>
    <scope>NUCLEOTIDE SEQUENCE [LARGE SCALE GENOMIC DNA]</scope>
    <source>
        <strain evidence="9 10">DSM 25619</strain>
    </source>
</reference>
<evidence type="ECO:0000256" key="1">
    <source>
        <dbReference type="ARBA" id="ARBA00004651"/>
    </source>
</evidence>
<keyword evidence="9" id="KW-0762">Sugar transport</keyword>
<gene>
    <name evidence="9" type="ORF">DFR47_102753</name>
</gene>
<keyword evidence="3" id="KW-1003">Cell membrane</keyword>
<dbReference type="EMBL" id="QNRH01000002">
    <property type="protein sequence ID" value="RBO97960.1"/>
    <property type="molecule type" value="Genomic_DNA"/>
</dbReference>
<dbReference type="PANTHER" id="PTHR43045:SF7">
    <property type="entry name" value="MAJOR FACILITATOR SUPERFAMILY TRANSPORTER"/>
    <property type="match status" value="1"/>
</dbReference>
<evidence type="ECO:0000313" key="9">
    <source>
        <dbReference type="EMBL" id="RBO97960.1"/>
    </source>
</evidence>
<dbReference type="FunFam" id="1.20.1250.20:FF:000001">
    <property type="entry name" value="Dicarboxylate MFS transporter"/>
    <property type="match status" value="1"/>
</dbReference>
<protein>
    <submittedName>
        <fullName evidence="9">Sugar transport protein</fullName>
    </submittedName>
</protein>
<comment type="subcellular location">
    <subcellularLocation>
        <location evidence="1">Cell membrane</location>
        <topology evidence="1">Multi-pass membrane protein</topology>
    </subcellularLocation>
</comment>
<dbReference type="InterPro" id="IPR020846">
    <property type="entry name" value="MFS_dom"/>
</dbReference>
<dbReference type="InterPro" id="IPR005829">
    <property type="entry name" value="Sugar_transporter_CS"/>
</dbReference>
<dbReference type="RefSeq" id="WP_113943891.1">
    <property type="nucleotide sequence ID" value="NZ_JBHEEG010000002.1"/>
</dbReference>
<dbReference type="InterPro" id="IPR036259">
    <property type="entry name" value="MFS_trans_sf"/>
</dbReference>
<dbReference type="Proteomes" id="UP000252893">
    <property type="component" value="Unassembled WGS sequence"/>
</dbReference>
<dbReference type="InterPro" id="IPR005828">
    <property type="entry name" value="MFS_sugar_transport-like"/>
</dbReference>
<evidence type="ECO:0000256" key="3">
    <source>
        <dbReference type="ARBA" id="ARBA00022475"/>
    </source>
</evidence>